<dbReference type="KEGG" id="amic:Ami3637_02850"/>
<gene>
    <name evidence="1" type="ORF">Ami3637_02850</name>
</gene>
<evidence type="ECO:0000313" key="2">
    <source>
        <dbReference type="Proteomes" id="UP000463883"/>
    </source>
</evidence>
<evidence type="ECO:0000313" key="1">
    <source>
        <dbReference type="EMBL" id="QHI71457.1"/>
    </source>
</evidence>
<proteinExistence type="predicted"/>
<dbReference type="EMBL" id="CP047591">
    <property type="protein sequence ID" value="QHI71457.1"/>
    <property type="molecule type" value="Genomic_DNA"/>
</dbReference>
<dbReference type="Proteomes" id="UP000463883">
    <property type="component" value="Chromosome"/>
</dbReference>
<protein>
    <submittedName>
        <fullName evidence="1">DUF2313 domain-containing protein</fullName>
    </submittedName>
</protein>
<dbReference type="RefSeq" id="WP_162361232.1">
    <property type="nucleotide sequence ID" value="NZ_CP047591.1"/>
</dbReference>
<accession>A0A6P1MC21</accession>
<reference evidence="1 2" key="1">
    <citation type="submission" date="2020-01" db="EMBL/GenBank/DDBJ databases">
        <title>Genomic analysis of Aminipila sp. CBA3637.</title>
        <authorList>
            <person name="Kim Y.B."/>
            <person name="Roh S.W."/>
        </authorList>
    </citation>
    <scope>NUCLEOTIDE SEQUENCE [LARGE SCALE GENOMIC DNA]</scope>
    <source>
        <strain evidence="1 2">CBA3637</strain>
    </source>
</reference>
<keyword evidence="2" id="KW-1185">Reference proteome</keyword>
<dbReference type="AlphaFoldDB" id="A0A6P1MC21"/>
<dbReference type="InterPro" id="IPR018755">
    <property type="entry name" value="Phage_Mu_Gp48"/>
</dbReference>
<sequence length="175" mass="20155">MKYLPGYYGKSKIFSSLLKVYENELNTNNNAISDLQDQMFIDTATWGLEAWEKELNINTDFSKPYDERREFIKSKLRGTGNCTIEMIKNTAKAYTNAEIEVIEDNANYSFVVKFVSVRGIPKNVQTFKSTIDAIKPAHMTYSLEYTYTTWGEVKAAAWSQIKKGTWEALKTREVI</sequence>
<dbReference type="Pfam" id="PF10076">
    <property type="entry name" value="Phage_Mu_Gp48"/>
    <property type="match status" value="1"/>
</dbReference>
<organism evidence="1 2">
    <name type="scientific">Aminipila terrae</name>
    <dbReference type="NCBI Taxonomy" id="2697030"/>
    <lineage>
        <taxon>Bacteria</taxon>
        <taxon>Bacillati</taxon>
        <taxon>Bacillota</taxon>
        <taxon>Clostridia</taxon>
        <taxon>Peptostreptococcales</taxon>
        <taxon>Anaerovoracaceae</taxon>
        <taxon>Aminipila</taxon>
    </lineage>
</organism>
<name>A0A6P1MC21_9FIRM</name>